<evidence type="ECO:0000313" key="3">
    <source>
        <dbReference type="Proteomes" id="UP000244722"/>
    </source>
</evidence>
<evidence type="ECO:0000313" key="2">
    <source>
        <dbReference type="EMBL" id="PUU79458.1"/>
    </source>
</evidence>
<dbReference type="AlphaFoldDB" id="A0A2T6ZVD1"/>
<feature type="region of interest" description="Disordered" evidence="1">
    <location>
        <begin position="17"/>
        <end position="43"/>
    </location>
</feature>
<proteinExistence type="predicted"/>
<organism evidence="2 3">
    <name type="scientific">Tuber borchii</name>
    <name type="common">White truffle</name>
    <dbReference type="NCBI Taxonomy" id="42251"/>
    <lineage>
        <taxon>Eukaryota</taxon>
        <taxon>Fungi</taxon>
        <taxon>Dikarya</taxon>
        <taxon>Ascomycota</taxon>
        <taxon>Pezizomycotina</taxon>
        <taxon>Pezizomycetes</taxon>
        <taxon>Pezizales</taxon>
        <taxon>Tuberaceae</taxon>
        <taxon>Tuber</taxon>
    </lineage>
</organism>
<dbReference type="EMBL" id="NESQ01000092">
    <property type="protein sequence ID" value="PUU79458.1"/>
    <property type="molecule type" value="Genomic_DNA"/>
</dbReference>
<comment type="caution">
    <text evidence="2">The sequence shown here is derived from an EMBL/GenBank/DDBJ whole genome shotgun (WGS) entry which is preliminary data.</text>
</comment>
<evidence type="ECO:0000256" key="1">
    <source>
        <dbReference type="SAM" id="MobiDB-lite"/>
    </source>
</evidence>
<reference evidence="2 3" key="1">
    <citation type="submission" date="2017-04" db="EMBL/GenBank/DDBJ databases">
        <title>Draft genome sequence of Tuber borchii Vittad., a whitish edible truffle.</title>
        <authorList>
            <consortium name="DOE Joint Genome Institute"/>
            <person name="Murat C."/>
            <person name="Kuo A."/>
            <person name="Barry K.W."/>
            <person name="Clum A."/>
            <person name="Dockter R.B."/>
            <person name="Fauchery L."/>
            <person name="Iotti M."/>
            <person name="Kohler A."/>
            <person name="Labutti K."/>
            <person name="Lindquist E.A."/>
            <person name="Lipzen A."/>
            <person name="Ohm R.A."/>
            <person name="Wang M."/>
            <person name="Grigoriev I.V."/>
            <person name="Zambonelli A."/>
            <person name="Martin F.M."/>
        </authorList>
    </citation>
    <scope>NUCLEOTIDE SEQUENCE [LARGE SCALE GENOMIC DNA]</scope>
    <source>
        <strain evidence="2 3">Tbo3840</strain>
    </source>
</reference>
<accession>A0A2T6ZVD1</accession>
<dbReference type="OrthoDB" id="10651362at2759"/>
<feature type="compositionally biased region" description="Low complexity" evidence="1">
    <location>
        <begin position="21"/>
        <end position="32"/>
    </location>
</feature>
<protein>
    <submittedName>
        <fullName evidence="2">Uncharacterized protein</fullName>
    </submittedName>
</protein>
<keyword evidence="3" id="KW-1185">Reference proteome</keyword>
<dbReference type="Proteomes" id="UP000244722">
    <property type="component" value="Unassembled WGS sequence"/>
</dbReference>
<sequence>MDVIHKLVQRLNVVGNPTTISEGADGSSSREGGAAEGTTEITHHHLPKTTEYLATHPRTLLPPLSKATCAKAVHAKTLLTQISTRLSDTQTELSALPPLPTLQSNLVDATARATAIHAQLLDLEKMVAEEVRRAREEEVARLEAQVDVEFERYARERRVEADRRREGLETQLREFGVERLGVGKRGGVGLEEVSLDEGVSGGDLEDFFGDGGGEGSSEGGVVREGKGLASTRAKEKAKKTNVKKNVVLIQDEDIADEGDLDKFYR</sequence>
<gene>
    <name evidence="2" type="ORF">B9Z19DRAFT_1192627</name>
</gene>
<name>A0A2T6ZVD1_TUBBO</name>